<feature type="domain" description="Elongation factor G-binding protein C-terminal treble-clef zinc-finger" evidence="1">
    <location>
        <begin position="8"/>
        <end position="163"/>
    </location>
</feature>
<dbReference type="AlphaFoldDB" id="A0A849AKR7"/>
<organism evidence="2 3">
    <name type="scientific">Flexivirga aerilata</name>
    <dbReference type="NCBI Taxonomy" id="1656889"/>
    <lineage>
        <taxon>Bacteria</taxon>
        <taxon>Bacillati</taxon>
        <taxon>Actinomycetota</taxon>
        <taxon>Actinomycetes</taxon>
        <taxon>Micrococcales</taxon>
        <taxon>Dermacoccaceae</taxon>
        <taxon>Flexivirga</taxon>
    </lineage>
</organism>
<proteinExistence type="predicted"/>
<keyword evidence="3" id="KW-1185">Reference proteome</keyword>
<comment type="caution">
    <text evidence="2">The sequence shown here is derived from an EMBL/GenBank/DDBJ whole genome shotgun (WGS) entry which is preliminary data.</text>
</comment>
<dbReference type="InterPro" id="IPR032330">
    <property type="entry name" value="EF-G-binding_C"/>
</dbReference>
<dbReference type="Pfam" id="PF16571">
    <property type="entry name" value="FBP_C"/>
    <property type="match status" value="1"/>
</dbReference>
<accession>A0A849AKR7</accession>
<reference evidence="2 3" key="1">
    <citation type="submission" date="2020-05" db="EMBL/GenBank/DDBJ databases">
        <title>Flexivirga sp. ID2601S isolated from air conditioner.</title>
        <authorList>
            <person name="Kim D.H."/>
        </authorList>
    </citation>
    <scope>NUCLEOTIDE SEQUENCE [LARGE SCALE GENOMIC DNA]</scope>
    <source>
        <strain evidence="2 3">ID2601S</strain>
    </source>
</reference>
<dbReference type="Proteomes" id="UP000557772">
    <property type="component" value="Unassembled WGS sequence"/>
</dbReference>
<gene>
    <name evidence="2" type="ORF">HJ588_17230</name>
</gene>
<dbReference type="EMBL" id="JABENB010000003">
    <property type="protein sequence ID" value="NNG41005.1"/>
    <property type="molecule type" value="Genomic_DNA"/>
</dbReference>
<sequence length="167" mass="18444">MKPLTENEIRASFVNASKREAREASVPDLSAVSWDDLDFLGWRDAKRERDAYVVVELGDDVVGLRLTTAAPKGPRRKAVCAWCQDVVVEDDVSLYVARRTGAAGKRGNTIGTMICSDFGCSANVRRQPALTEVVSDNDADRAWFVQQRVAGLQERAARFARSVLRGE</sequence>
<protein>
    <submittedName>
        <fullName evidence="2">FBP domain-containing protein</fullName>
    </submittedName>
</protein>
<evidence type="ECO:0000259" key="1">
    <source>
        <dbReference type="Pfam" id="PF16571"/>
    </source>
</evidence>
<name>A0A849AKR7_9MICO</name>
<evidence type="ECO:0000313" key="3">
    <source>
        <dbReference type="Proteomes" id="UP000557772"/>
    </source>
</evidence>
<evidence type="ECO:0000313" key="2">
    <source>
        <dbReference type="EMBL" id="NNG41005.1"/>
    </source>
</evidence>